<evidence type="ECO:0000256" key="2">
    <source>
        <dbReference type="ARBA" id="ARBA00022525"/>
    </source>
</evidence>
<comment type="subcellular location">
    <subcellularLocation>
        <location evidence="1">Secreted</location>
    </subcellularLocation>
</comment>
<dbReference type="FunFam" id="2.40.10.10:FF:000038">
    <property type="entry name" value="Serine protease"/>
    <property type="match status" value="1"/>
</dbReference>
<evidence type="ECO:0000256" key="1">
    <source>
        <dbReference type="ARBA" id="ARBA00004613"/>
    </source>
</evidence>
<protein>
    <recommendedName>
        <fullName evidence="4">Phenoloxidase-activating factor 2</fullName>
    </recommendedName>
    <alternativeName>
        <fullName evidence="5">Prophenoloxidase-activating factor II</fullName>
    </alternativeName>
</protein>
<dbReference type="PANTHER" id="PTHR24258">
    <property type="entry name" value="SERINE PROTEASE-RELATED"/>
    <property type="match status" value="1"/>
</dbReference>
<dbReference type="CDD" id="cd00190">
    <property type="entry name" value="Tryp_SPc"/>
    <property type="match status" value="1"/>
</dbReference>
<evidence type="ECO:0000256" key="5">
    <source>
        <dbReference type="ARBA" id="ARBA00076468"/>
    </source>
</evidence>
<evidence type="ECO:0000313" key="7">
    <source>
        <dbReference type="EMBL" id="EDW83475.2"/>
    </source>
</evidence>
<dbReference type="InterPro" id="IPR018114">
    <property type="entry name" value="TRYPSIN_HIS"/>
</dbReference>
<accession>B4NGI6</accession>
<reference evidence="7 8" key="1">
    <citation type="journal article" date="2007" name="Nature">
        <title>Evolution of genes and genomes on the Drosophila phylogeny.</title>
        <authorList>
            <consortium name="Drosophila 12 Genomes Consortium"/>
            <person name="Clark A.G."/>
            <person name="Eisen M.B."/>
            <person name="Smith D.R."/>
            <person name="Bergman C.M."/>
            <person name="Oliver B."/>
            <person name="Markow T.A."/>
            <person name="Kaufman T.C."/>
            <person name="Kellis M."/>
            <person name="Gelbart W."/>
            <person name="Iyer V.N."/>
            <person name="Pollard D.A."/>
            <person name="Sackton T.B."/>
            <person name="Larracuente A.M."/>
            <person name="Singh N.D."/>
            <person name="Abad J.P."/>
            <person name="Abt D.N."/>
            <person name="Adryan B."/>
            <person name="Aguade M."/>
            <person name="Akashi H."/>
            <person name="Anderson W.W."/>
            <person name="Aquadro C.F."/>
            <person name="Ardell D.H."/>
            <person name="Arguello R."/>
            <person name="Artieri C.G."/>
            <person name="Barbash D.A."/>
            <person name="Barker D."/>
            <person name="Barsanti P."/>
            <person name="Batterham P."/>
            <person name="Batzoglou S."/>
            <person name="Begun D."/>
            <person name="Bhutkar A."/>
            <person name="Blanco E."/>
            <person name="Bosak S.A."/>
            <person name="Bradley R.K."/>
            <person name="Brand A.D."/>
            <person name="Brent M.R."/>
            <person name="Brooks A.N."/>
            <person name="Brown R.H."/>
            <person name="Butlin R.K."/>
            <person name="Caggese C."/>
            <person name="Calvi B.R."/>
            <person name="Bernardo de Carvalho A."/>
            <person name="Caspi A."/>
            <person name="Castrezana S."/>
            <person name="Celniker S.E."/>
            <person name="Chang J.L."/>
            <person name="Chapple C."/>
            <person name="Chatterji S."/>
            <person name="Chinwalla A."/>
            <person name="Civetta A."/>
            <person name="Clifton S.W."/>
            <person name="Comeron J.M."/>
            <person name="Costello J.C."/>
            <person name="Coyne J.A."/>
            <person name="Daub J."/>
            <person name="David R.G."/>
            <person name="Delcher A.L."/>
            <person name="Delehaunty K."/>
            <person name="Do C.B."/>
            <person name="Ebling H."/>
            <person name="Edwards K."/>
            <person name="Eickbush T."/>
            <person name="Evans J.D."/>
            <person name="Filipski A."/>
            <person name="Findeiss S."/>
            <person name="Freyhult E."/>
            <person name="Fulton L."/>
            <person name="Fulton R."/>
            <person name="Garcia A.C."/>
            <person name="Gardiner A."/>
            <person name="Garfield D.A."/>
            <person name="Garvin B.E."/>
            <person name="Gibson G."/>
            <person name="Gilbert D."/>
            <person name="Gnerre S."/>
            <person name="Godfrey J."/>
            <person name="Good R."/>
            <person name="Gotea V."/>
            <person name="Gravely B."/>
            <person name="Greenberg A.J."/>
            <person name="Griffiths-Jones S."/>
            <person name="Gross S."/>
            <person name="Guigo R."/>
            <person name="Gustafson E.A."/>
            <person name="Haerty W."/>
            <person name="Hahn M.W."/>
            <person name="Halligan D.L."/>
            <person name="Halpern A.L."/>
            <person name="Halter G.M."/>
            <person name="Han M.V."/>
            <person name="Heger A."/>
            <person name="Hillier L."/>
            <person name="Hinrichs A.S."/>
            <person name="Holmes I."/>
            <person name="Hoskins R.A."/>
            <person name="Hubisz M.J."/>
            <person name="Hultmark D."/>
            <person name="Huntley M.A."/>
            <person name="Jaffe D.B."/>
            <person name="Jagadeeshan S."/>
            <person name="Jeck W.R."/>
            <person name="Johnson J."/>
            <person name="Jones C.D."/>
            <person name="Jordan W.C."/>
            <person name="Karpen G.H."/>
            <person name="Kataoka E."/>
            <person name="Keightley P.D."/>
            <person name="Kheradpour P."/>
            <person name="Kirkness E.F."/>
            <person name="Koerich L.B."/>
            <person name="Kristiansen K."/>
            <person name="Kudrna D."/>
            <person name="Kulathinal R.J."/>
            <person name="Kumar S."/>
            <person name="Kwok R."/>
            <person name="Lander E."/>
            <person name="Langley C.H."/>
            <person name="Lapoint R."/>
            <person name="Lazzaro B.P."/>
            <person name="Lee S.J."/>
            <person name="Levesque L."/>
            <person name="Li R."/>
            <person name="Lin C.F."/>
            <person name="Lin M.F."/>
            <person name="Lindblad-Toh K."/>
            <person name="Llopart A."/>
            <person name="Long M."/>
            <person name="Low L."/>
            <person name="Lozovsky E."/>
            <person name="Lu J."/>
            <person name="Luo M."/>
            <person name="Machado C.A."/>
            <person name="Makalowski W."/>
            <person name="Marzo M."/>
            <person name="Matsuda M."/>
            <person name="Matzkin L."/>
            <person name="McAllister B."/>
            <person name="McBride C.S."/>
            <person name="McKernan B."/>
            <person name="McKernan K."/>
            <person name="Mendez-Lago M."/>
            <person name="Minx P."/>
            <person name="Mollenhauer M.U."/>
            <person name="Montooth K."/>
            <person name="Mount S.M."/>
            <person name="Mu X."/>
            <person name="Myers E."/>
            <person name="Negre B."/>
            <person name="Newfeld S."/>
            <person name="Nielsen R."/>
            <person name="Noor M.A."/>
            <person name="O'Grady P."/>
            <person name="Pachter L."/>
            <person name="Papaceit M."/>
            <person name="Parisi M.J."/>
            <person name="Parisi M."/>
            <person name="Parts L."/>
            <person name="Pedersen J.S."/>
            <person name="Pesole G."/>
            <person name="Phillippy A.M."/>
            <person name="Ponting C.P."/>
            <person name="Pop M."/>
            <person name="Porcelli D."/>
            <person name="Powell J.R."/>
            <person name="Prohaska S."/>
            <person name="Pruitt K."/>
            <person name="Puig M."/>
            <person name="Quesneville H."/>
            <person name="Ram K.R."/>
            <person name="Rand D."/>
            <person name="Rasmussen M.D."/>
            <person name="Reed L.K."/>
            <person name="Reenan R."/>
            <person name="Reily A."/>
            <person name="Remington K.A."/>
            <person name="Rieger T.T."/>
            <person name="Ritchie M.G."/>
            <person name="Robin C."/>
            <person name="Rogers Y.H."/>
            <person name="Rohde C."/>
            <person name="Rozas J."/>
            <person name="Rubenfield M.J."/>
            <person name="Ruiz A."/>
            <person name="Russo S."/>
            <person name="Salzberg S.L."/>
            <person name="Sanchez-Gracia A."/>
            <person name="Saranga D.J."/>
            <person name="Sato H."/>
            <person name="Schaeffer S.W."/>
            <person name="Schatz M.C."/>
            <person name="Schlenke T."/>
            <person name="Schwartz R."/>
            <person name="Segarra C."/>
            <person name="Singh R.S."/>
            <person name="Sirot L."/>
            <person name="Sirota M."/>
            <person name="Sisneros N.B."/>
            <person name="Smith C.D."/>
            <person name="Smith T.F."/>
            <person name="Spieth J."/>
            <person name="Stage D.E."/>
            <person name="Stark A."/>
            <person name="Stephan W."/>
            <person name="Strausberg R.L."/>
            <person name="Strempel S."/>
            <person name="Sturgill D."/>
            <person name="Sutton G."/>
            <person name="Sutton G.G."/>
            <person name="Tao W."/>
            <person name="Teichmann S."/>
            <person name="Tobari Y.N."/>
            <person name="Tomimura Y."/>
            <person name="Tsolas J.M."/>
            <person name="Valente V.L."/>
            <person name="Venter E."/>
            <person name="Venter J.C."/>
            <person name="Vicario S."/>
            <person name="Vieira F.G."/>
            <person name="Vilella A.J."/>
            <person name="Villasante A."/>
            <person name="Walenz B."/>
            <person name="Wang J."/>
            <person name="Wasserman M."/>
            <person name="Watts T."/>
            <person name="Wilson D."/>
            <person name="Wilson R.K."/>
            <person name="Wing R.A."/>
            <person name="Wolfner M.F."/>
            <person name="Wong A."/>
            <person name="Wong G.K."/>
            <person name="Wu C.I."/>
            <person name="Wu G."/>
            <person name="Yamamoto D."/>
            <person name="Yang H.P."/>
            <person name="Yang S.P."/>
            <person name="Yorke J.A."/>
            <person name="Yoshida K."/>
            <person name="Zdobnov E."/>
            <person name="Zhang P."/>
            <person name="Zhang Y."/>
            <person name="Zimin A.V."/>
            <person name="Baldwin J."/>
            <person name="Abdouelleil A."/>
            <person name="Abdulkadir J."/>
            <person name="Abebe A."/>
            <person name="Abera B."/>
            <person name="Abreu J."/>
            <person name="Acer S.C."/>
            <person name="Aftuck L."/>
            <person name="Alexander A."/>
            <person name="An P."/>
            <person name="Anderson E."/>
            <person name="Anderson S."/>
            <person name="Arachi H."/>
            <person name="Azer M."/>
            <person name="Bachantsang P."/>
            <person name="Barry A."/>
            <person name="Bayul T."/>
            <person name="Berlin A."/>
            <person name="Bessette D."/>
            <person name="Bloom T."/>
            <person name="Blye J."/>
            <person name="Boguslavskiy L."/>
            <person name="Bonnet C."/>
            <person name="Boukhgalter B."/>
            <person name="Bourzgui I."/>
            <person name="Brown A."/>
            <person name="Cahill P."/>
            <person name="Channer S."/>
            <person name="Cheshatsang Y."/>
            <person name="Chuda L."/>
            <person name="Citroen M."/>
            <person name="Collymore A."/>
            <person name="Cooke P."/>
            <person name="Costello M."/>
            <person name="D'Aco K."/>
            <person name="Daza R."/>
            <person name="De Haan G."/>
            <person name="DeGray S."/>
            <person name="DeMaso C."/>
            <person name="Dhargay N."/>
            <person name="Dooley K."/>
            <person name="Dooley E."/>
            <person name="Doricent M."/>
            <person name="Dorje P."/>
            <person name="Dorjee K."/>
            <person name="Dupes A."/>
            <person name="Elong R."/>
            <person name="Falk J."/>
            <person name="Farina A."/>
            <person name="Faro S."/>
            <person name="Ferguson D."/>
            <person name="Fisher S."/>
            <person name="Foley C.D."/>
            <person name="Franke A."/>
            <person name="Friedrich D."/>
            <person name="Gadbois L."/>
            <person name="Gearin G."/>
            <person name="Gearin C.R."/>
            <person name="Giannoukos G."/>
            <person name="Goode T."/>
            <person name="Graham J."/>
            <person name="Grandbois E."/>
            <person name="Grewal S."/>
            <person name="Gyaltsen K."/>
            <person name="Hafez N."/>
            <person name="Hagos B."/>
            <person name="Hall J."/>
            <person name="Henson C."/>
            <person name="Hollinger A."/>
            <person name="Honan T."/>
            <person name="Huard M.D."/>
            <person name="Hughes L."/>
            <person name="Hurhula B."/>
            <person name="Husby M.E."/>
            <person name="Kamat A."/>
            <person name="Kanga B."/>
            <person name="Kashin S."/>
            <person name="Khazanovich D."/>
            <person name="Kisner P."/>
            <person name="Lance K."/>
            <person name="Lara M."/>
            <person name="Lee W."/>
            <person name="Lennon N."/>
            <person name="Letendre F."/>
            <person name="LeVine R."/>
            <person name="Lipovsky A."/>
            <person name="Liu X."/>
            <person name="Liu J."/>
            <person name="Liu S."/>
            <person name="Lokyitsang T."/>
            <person name="Lokyitsang Y."/>
            <person name="Lubonja R."/>
            <person name="Lui A."/>
            <person name="MacDonald P."/>
            <person name="Magnisalis V."/>
            <person name="Maru K."/>
            <person name="Matthews C."/>
            <person name="McCusker W."/>
            <person name="McDonough S."/>
            <person name="Mehta T."/>
            <person name="Meldrim J."/>
            <person name="Meneus L."/>
            <person name="Mihai O."/>
            <person name="Mihalev A."/>
            <person name="Mihova T."/>
            <person name="Mittelman R."/>
            <person name="Mlenga V."/>
            <person name="Montmayeur A."/>
            <person name="Mulrain L."/>
            <person name="Navidi A."/>
            <person name="Naylor J."/>
            <person name="Negash T."/>
            <person name="Nguyen T."/>
            <person name="Nguyen N."/>
            <person name="Nicol R."/>
            <person name="Norbu C."/>
            <person name="Norbu N."/>
            <person name="Novod N."/>
            <person name="O'Neill B."/>
            <person name="Osman S."/>
            <person name="Markiewicz E."/>
            <person name="Oyono O.L."/>
            <person name="Patti C."/>
            <person name="Phunkhang P."/>
            <person name="Pierre F."/>
            <person name="Priest M."/>
            <person name="Raghuraman S."/>
            <person name="Rege F."/>
            <person name="Reyes R."/>
            <person name="Rise C."/>
            <person name="Rogov P."/>
            <person name="Ross K."/>
            <person name="Ryan E."/>
            <person name="Settipalli S."/>
            <person name="Shea T."/>
            <person name="Sherpa N."/>
            <person name="Shi L."/>
            <person name="Shih D."/>
            <person name="Sparrow T."/>
            <person name="Spaulding J."/>
            <person name="Stalker J."/>
            <person name="Stange-Thomann N."/>
            <person name="Stavropoulos S."/>
            <person name="Stone C."/>
            <person name="Strader C."/>
            <person name="Tesfaye S."/>
            <person name="Thomson T."/>
            <person name="Thoulutsang Y."/>
            <person name="Thoulutsang D."/>
            <person name="Topham K."/>
            <person name="Topping I."/>
            <person name="Tsamla T."/>
            <person name="Vassiliev H."/>
            <person name="Vo A."/>
            <person name="Wangchuk T."/>
            <person name="Wangdi T."/>
            <person name="Weiand M."/>
            <person name="Wilkinson J."/>
            <person name="Wilson A."/>
            <person name="Yadav S."/>
            <person name="Young G."/>
            <person name="Yu Q."/>
            <person name="Zembek L."/>
            <person name="Zhong D."/>
            <person name="Zimmer A."/>
            <person name="Zwirko Z."/>
            <person name="Jaffe D.B."/>
            <person name="Alvarez P."/>
            <person name="Brockman W."/>
            <person name="Butler J."/>
            <person name="Chin C."/>
            <person name="Gnerre S."/>
            <person name="Grabherr M."/>
            <person name="Kleber M."/>
            <person name="Mauceli E."/>
            <person name="MacCallum I."/>
        </authorList>
    </citation>
    <scope>NUCLEOTIDE SEQUENCE [LARGE SCALE GENOMIC DNA]</scope>
    <source>
        <strain evidence="8">Tucson 14030-0811.24</strain>
    </source>
</reference>
<dbReference type="PROSITE" id="PS50240">
    <property type="entry name" value="TRYPSIN_DOM"/>
    <property type="match status" value="1"/>
</dbReference>
<dbReference type="InterPro" id="IPR043504">
    <property type="entry name" value="Peptidase_S1_PA_chymotrypsin"/>
</dbReference>
<dbReference type="InParanoid" id="B4NGI6"/>
<dbReference type="EMBL" id="CH964265">
    <property type="protein sequence ID" value="EDW83475.2"/>
    <property type="molecule type" value="Genomic_DNA"/>
</dbReference>
<dbReference type="PROSITE" id="PS00134">
    <property type="entry name" value="TRYPSIN_HIS"/>
    <property type="match status" value="1"/>
</dbReference>
<dbReference type="InterPro" id="IPR009003">
    <property type="entry name" value="Peptidase_S1_PA"/>
</dbReference>
<dbReference type="GO" id="GO:0006508">
    <property type="term" value="P:proteolysis"/>
    <property type="evidence" value="ECO:0007669"/>
    <property type="project" value="InterPro"/>
</dbReference>
<dbReference type="GO" id="GO:0005576">
    <property type="term" value="C:extracellular region"/>
    <property type="evidence" value="ECO:0007669"/>
    <property type="project" value="UniProtKB-SubCell"/>
</dbReference>
<dbReference type="SMART" id="SM00020">
    <property type="entry name" value="Tryp_SPc"/>
    <property type="match status" value="1"/>
</dbReference>
<dbReference type="AlphaFoldDB" id="B4NGI6"/>
<dbReference type="GO" id="GO:0004252">
    <property type="term" value="F:serine-type endopeptidase activity"/>
    <property type="evidence" value="ECO:0007669"/>
    <property type="project" value="InterPro"/>
</dbReference>
<dbReference type="InterPro" id="IPR041515">
    <property type="entry name" value="PPAF-2-like_Clip"/>
</dbReference>
<proteinExistence type="predicted"/>
<dbReference type="SMR" id="B4NGI6"/>
<evidence type="ECO:0000256" key="3">
    <source>
        <dbReference type="ARBA" id="ARBA00023157"/>
    </source>
</evidence>
<dbReference type="Proteomes" id="UP000007798">
    <property type="component" value="Unassembled WGS sequence"/>
</dbReference>
<dbReference type="SUPFAM" id="SSF50494">
    <property type="entry name" value="Trypsin-like serine proteases"/>
    <property type="match status" value="1"/>
</dbReference>
<evidence type="ECO:0000313" key="8">
    <source>
        <dbReference type="Proteomes" id="UP000007798"/>
    </source>
</evidence>
<sequence length="415" mass="46303">MLEFKYSAVQFFKRGDKMIILQGFILLRLMSQICLAQDTSLDNLIADIFKTGENSISTTQSSSVLEKNINPKLSPKYQSCGNQRECVPRWLCANDTINSSGENIIDIRIDTGSPCKYLELCCDLPNKQKNSDVPLTPSETPNGCGYQNPNGVGFKITGAVNQEAEFGEFPWMVAILREENKLNLYECGGALIAPDIILTAAHCVHNKDANTLIVRAGEWDTQTKDEIIPHEDRYVKAIAYHERFNKGSLYNDIALLLVESPFSSQSNIQPVCLPEIGEVFNYNRCYATGWGKNKFGKDGEYQVILKKIDLPVVGNEICQSNLRETRLGQHFNLHDSFICAGGEKGKDTCKGDGGSPLVCPIKGEKNRFKSAGIVAWGIGCGEENIPGVYTNVAYLRPWINEKLKLWKIDSKYYTL</sequence>
<dbReference type="OrthoDB" id="6261922at2759"/>
<dbReference type="PRINTS" id="PR00722">
    <property type="entry name" value="CHYMOTRYPSIN"/>
</dbReference>
<keyword evidence="8" id="KW-1185">Reference proteome</keyword>
<organism evidence="7 8">
    <name type="scientific">Drosophila willistoni</name>
    <name type="common">Fruit fly</name>
    <dbReference type="NCBI Taxonomy" id="7260"/>
    <lineage>
        <taxon>Eukaryota</taxon>
        <taxon>Metazoa</taxon>
        <taxon>Ecdysozoa</taxon>
        <taxon>Arthropoda</taxon>
        <taxon>Hexapoda</taxon>
        <taxon>Insecta</taxon>
        <taxon>Pterygota</taxon>
        <taxon>Neoptera</taxon>
        <taxon>Endopterygota</taxon>
        <taxon>Diptera</taxon>
        <taxon>Brachycera</taxon>
        <taxon>Muscomorpha</taxon>
        <taxon>Ephydroidea</taxon>
        <taxon>Drosophilidae</taxon>
        <taxon>Drosophila</taxon>
        <taxon>Sophophora</taxon>
    </lineage>
</organism>
<gene>
    <name evidence="7" type="primary">Dwil\GK12466</name>
    <name evidence="7" type="ORF">Dwil_GK12466</name>
</gene>
<evidence type="ECO:0000259" key="6">
    <source>
        <dbReference type="PROSITE" id="PS50240"/>
    </source>
</evidence>
<dbReference type="InterPro" id="IPR001254">
    <property type="entry name" value="Trypsin_dom"/>
</dbReference>
<dbReference type="eggNOG" id="KOG3627">
    <property type="taxonomic scope" value="Eukaryota"/>
</dbReference>
<name>B4NGI6_DROWI</name>
<dbReference type="KEGG" id="dwi:6649950"/>
<keyword evidence="2" id="KW-0964">Secreted</keyword>
<dbReference type="FunCoup" id="B4NGI6">
    <property type="interactions" value="60"/>
</dbReference>
<dbReference type="Pfam" id="PF00089">
    <property type="entry name" value="Trypsin"/>
    <property type="match status" value="1"/>
</dbReference>
<keyword evidence="3" id="KW-1015">Disulfide bond</keyword>
<dbReference type="Pfam" id="PF18322">
    <property type="entry name" value="CLIP_1"/>
    <property type="match status" value="1"/>
</dbReference>
<feature type="domain" description="Peptidase S1" evidence="6">
    <location>
        <begin position="156"/>
        <end position="404"/>
    </location>
</feature>
<evidence type="ECO:0000256" key="4">
    <source>
        <dbReference type="ARBA" id="ARBA00068096"/>
    </source>
</evidence>
<dbReference type="PANTHER" id="PTHR24258:SF129">
    <property type="entry name" value="LP15124P-RELATED"/>
    <property type="match status" value="1"/>
</dbReference>
<dbReference type="HOGENOM" id="CLU_644478_0_0_1"/>
<dbReference type="Gene3D" id="2.40.10.10">
    <property type="entry name" value="Trypsin-like serine proteases"/>
    <property type="match status" value="1"/>
</dbReference>
<dbReference type="InterPro" id="IPR001314">
    <property type="entry name" value="Peptidase_S1A"/>
</dbReference>